<gene>
    <name evidence="2" type="ORF">CAUJ_LOCUS11446</name>
</gene>
<evidence type="ECO:0000313" key="2">
    <source>
        <dbReference type="EMBL" id="CAD6195527.1"/>
    </source>
</evidence>
<feature type="region of interest" description="Disordered" evidence="1">
    <location>
        <begin position="1"/>
        <end position="30"/>
    </location>
</feature>
<accession>A0A8S1HKL9</accession>
<feature type="region of interest" description="Disordered" evidence="1">
    <location>
        <begin position="932"/>
        <end position="1059"/>
    </location>
</feature>
<dbReference type="EMBL" id="CAJGYM010000057">
    <property type="protein sequence ID" value="CAD6195527.1"/>
    <property type="molecule type" value="Genomic_DNA"/>
</dbReference>
<proteinExistence type="predicted"/>
<feature type="compositionally biased region" description="Basic and acidic residues" evidence="1">
    <location>
        <begin position="932"/>
        <end position="951"/>
    </location>
</feature>
<dbReference type="OrthoDB" id="5873032at2759"/>
<dbReference type="AlphaFoldDB" id="A0A8S1HKL9"/>
<comment type="caution">
    <text evidence="2">The sequence shown here is derived from an EMBL/GenBank/DDBJ whole genome shotgun (WGS) entry which is preliminary data.</text>
</comment>
<feature type="compositionally biased region" description="Basic residues" evidence="1">
    <location>
        <begin position="1048"/>
        <end position="1059"/>
    </location>
</feature>
<keyword evidence="3" id="KW-1185">Reference proteome</keyword>
<feature type="compositionally biased region" description="Basic and acidic residues" evidence="1">
    <location>
        <begin position="989"/>
        <end position="1040"/>
    </location>
</feature>
<dbReference type="Proteomes" id="UP000835052">
    <property type="component" value="Unassembled WGS sequence"/>
</dbReference>
<organism evidence="2 3">
    <name type="scientific">Caenorhabditis auriculariae</name>
    <dbReference type="NCBI Taxonomy" id="2777116"/>
    <lineage>
        <taxon>Eukaryota</taxon>
        <taxon>Metazoa</taxon>
        <taxon>Ecdysozoa</taxon>
        <taxon>Nematoda</taxon>
        <taxon>Chromadorea</taxon>
        <taxon>Rhabditida</taxon>
        <taxon>Rhabditina</taxon>
        <taxon>Rhabditomorpha</taxon>
        <taxon>Rhabditoidea</taxon>
        <taxon>Rhabditidae</taxon>
        <taxon>Peloderinae</taxon>
        <taxon>Caenorhabditis</taxon>
    </lineage>
</organism>
<feature type="region of interest" description="Disordered" evidence="1">
    <location>
        <begin position="841"/>
        <end position="917"/>
    </location>
</feature>
<evidence type="ECO:0000313" key="3">
    <source>
        <dbReference type="Proteomes" id="UP000835052"/>
    </source>
</evidence>
<reference evidence="2" key="1">
    <citation type="submission" date="2020-10" db="EMBL/GenBank/DDBJ databases">
        <authorList>
            <person name="Kikuchi T."/>
        </authorList>
    </citation>
    <scope>NUCLEOTIDE SEQUENCE</scope>
    <source>
        <strain evidence="2">NKZ352</strain>
    </source>
</reference>
<feature type="compositionally biased region" description="Basic and acidic residues" evidence="1">
    <location>
        <begin position="1"/>
        <end position="11"/>
    </location>
</feature>
<protein>
    <submittedName>
        <fullName evidence="2">Uncharacterized protein</fullName>
    </submittedName>
</protein>
<feature type="compositionally biased region" description="Polar residues" evidence="1">
    <location>
        <begin position="892"/>
        <end position="917"/>
    </location>
</feature>
<feature type="compositionally biased region" description="Basic and acidic residues" evidence="1">
    <location>
        <begin position="864"/>
        <end position="876"/>
    </location>
</feature>
<evidence type="ECO:0000256" key="1">
    <source>
        <dbReference type="SAM" id="MobiDB-lite"/>
    </source>
</evidence>
<sequence>MHGKGNRENGKPRRLSGNFVHNSKENWPRGETRDYRIRDSRALNELNSNHTVHEGGSFLSQEQRRNKYYAVTSSTDKTMKPQGPQEVLCSDNARMKSATGCVPVYGPQGHKFDPRPDPTKGFKKCWWWETRTSKSPAVTHKDGYVTRASPLIIRIGPRLIDLGRRRRSSVEEPASRDLIEFTMNLTESFDIEEMLESRNHDKVTCGFLTAVNPTYRILRGFDLPNSSTKEKMLDYLRKLECSALKLTWPFVSGSFENIICEKLFKDFCDIISSCFAVKCAKKGCFSKTNSSAECFLYSVLMRIDPSKELVFFRDLLLNCINEAEPFWFKFREQEKEKCPHEQCRRILVDAVEALESGDEALMFKHQIMNFLRSLADRRNFGYNVSASDVEKMLLENMKLSGFGDFLVTAREAVDLFSTKRHLDLVFAELPRVAGVTDMRVKQMIKKMIVCTLKRLSGDDKEEVVQQHLGKQIIGNHICSDFARFASAGNTDMSFFCAALDLEFHPEMQFEEEDMEHVILYYYLLFPMRDVNARMFEFFANNDLRQSQRILAAKAMKNLPNGLKSRLERKTFETRKVETATENVECSFYETMRQKMFEDRDFAANFSRSTEVMFRAELIDLNTALSVLTREVEQAGPGRSVAANAIHCLLGRNFFQIFLANHSSTILDLLKTGLWQYEPPVDCLKSNKYNFIEKLLRKLDEEVCKRNIALDYEATNKIFNEWEQQPVAKMYILMAFLSKSLLHRIDLVMPWGKGRSNLDGKTGEPKYELIVDMLAVWPNEENSSVLEEAIEMWVPKSVDRKSLIKEMRNLLQDMPYSEALRKQVEELVDDLTEVYDRRNGENEKVCISSEPSNLPETSDENETGTVEKNKQVEKETHVGSTVSQFLEDVGIRHNTSVMPSDADVSTSPPSEKNENNIGESILDILLSKSLAEEQRSKDEKKEDFPTKNGADDVKEDVETGDDCPGGVTEEEPKQRDIIESESGGTAPEFANHREEDPEQSIKSENETEKSENLLEADPERSFHTIHKPDGKNRKSENRSSKYDQLPAHNKSRSKSKKKRH</sequence>
<name>A0A8S1HKL9_9PELO</name>